<reference evidence="3" key="1">
    <citation type="submission" date="2017-12" db="EMBL/GenBank/DDBJ databases">
        <title>Draft genome sequence of Telmatospirillum siberiense 26-4b1T, an acidotolerant peatland alphaproteobacterium potentially involved in sulfur cycling.</title>
        <authorList>
            <person name="Hausmann B."/>
            <person name="Pjevac P."/>
            <person name="Schreck K."/>
            <person name="Herbold C.W."/>
            <person name="Daims H."/>
            <person name="Wagner M."/>
            <person name="Pester M."/>
            <person name="Loy A."/>
        </authorList>
    </citation>
    <scope>NUCLEOTIDE SEQUENCE [LARGE SCALE GENOMIC DNA]</scope>
    <source>
        <strain evidence="3">26-4b1</strain>
    </source>
</reference>
<evidence type="ECO:0008006" key="4">
    <source>
        <dbReference type="Google" id="ProtNLM"/>
    </source>
</evidence>
<dbReference type="AlphaFoldDB" id="A0A2N3PMS6"/>
<dbReference type="RefSeq" id="WP_101253449.1">
    <property type="nucleotide sequence ID" value="NZ_PIUM01000046.1"/>
</dbReference>
<dbReference type="Pfam" id="PF10098">
    <property type="entry name" value="DUF2336"/>
    <property type="match status" value="1"/>
</dbReference>
<keyword evidence="3" id="KW-1185">Reference proteome</keyword>
<evidence type="ECO:0000256" key="1">
    <source>
        <dbReference type="SAM" id="MobiDB-lite"/>
    </source>
</evidence>
<proteinExistence type="predicted"/>
<feature type="compositionally biased region" description="Basic and acidic residues" evidence="1">
    <location>
        <begin position="18"/>
        <end position="28"/>
    </location>
</feature>
<feature type="region of interest" description="Disordered" evidence="1">
    <location>
        <begin position="1"/>
        <end position="28"/>
    </location>
</feature>
<protein>
    <recommendedName>
        <fullName evidence="4">DUF2336 domain-containing protein</fullName>
    </recommendedName>
</protein>
<evidence type="ECO:0000313" key="3">
    <source>
        <dbReference type="Proteomes" id="UP000233293"/>
    </source>
</evidence>
<name>A0A2N3PMS6_9PROT</name>
<comment type="caution">
    <text evidence="2">The sequence shown here is derived from an EMBL/GenBank/DDBJ whole genome shotgun (WGS) entry which is preliminary data.</text>
</comment>
<accession>A0A2N3PMS6</accession>
<dbReference type="EMBL" id="PIUM01000046">
    <property type="protein sequence ID" value="PKU21708.1"/>
    <property type="molecule type" value="Genomic_DNA"/>
</dbReference>
<gene>
    <name evidence="2" type="ORF">CWS72_25330</name>
</gene>
<organism evidence="2 3">
    <name type="scientific">Telmatospirillum siberiense</name>
    <dbReference type="NCBI Taxonomy" id="382514"/>
    <lineage>
        <taxon>Bacteria</taxon>
        <taxon>Pseudomonadati</taxon>
        <taxon>Pseudomonadota</taxon>
        <taxon>Alphaproteobacteria</taxon>
        <taxon>Rhodospirillales</taxon>
        <taxon>Rhodospirillaceae</taxon>
        <taxon>Telmatospirillum</taxon>
    </lineage>
</organism>
<dbReference type="OrthoDB" id="7888976at2"/>
<dbReference type="Proteomes" id="UP000233293">
    <property type="component" value="Unassembled WGS sequence"/>
</dbReference>
<dbReference type="InterPro" id="IPR019285">
    <property type="entry name" value="DUF2336"/>
</dbReference>
<sequence length="441" mass="47368">MSPETETPMPEQPVLSYEEARDIAASSDVERRRELAGRADAPPEVLYFLAGDELAEVRRTVAANPRTPAKGNLLLAGDAEHSVRQEVAAKIVQFGHHVGISPDQARSKEIMDEVMARLADDSVVRIRALASNALKEAADVDPAVIGKLARDRQIAVAAPVLQYSPLLSDADLLALIEAGPAEGVLAAIARRRYVDARVSAAIVASSDPPAITHLLKNANINLQEETLDALIDGASAEPSWQEPLVFRRELSEAALDRVVEMAAPHVLDHILSRRDLPPQTASAVAKAIEDSLRHRPGEISIETKPANGMAPSGAAGEISYQPALERMRALRSAGQLDEMAVTVSLLTDHYDDLVAGLAVLADIEVKTVLDIAAAHSARAICSLAWAAGLSPSFALELQMRFGNIAPDEVFQPGEGDRYRLSNEEMAWQLDMFRAGQSKPGP</sequence>
<evidence type="ECO:0000313" key="2">
    <source>
        <dbReference type="EMBL" id="PKU21708.1"/>
    </source>
</evidence>